<organism evidence="2 3">
    <name type="scientific">Paenibacillus xanthanilyticus</name>
    <dbReference type="NCBI Taxonomy" id="1783531"/>
    <lineage>
        <taxon>Bacteria</taxon>
        <taxon>Bacillati</taxon>
        <taxon>Bacillota</taxon>
        <taxon>Bacilli</taxon>
        <taxon>Bacillales</taxon>
        <taxon>Paenibacillaceae</taxon>
        <taxon>Paenibacillus</taxon>
    </lineage>
</organism>
<reference evidence="3" key="1">
    <citation type="journal article" date="2019" name="Int. J. Syst. Evol. Microbiol.">
        <title>The Global Catalogue of Microorganisms (GCM) 10K type strain sequencing project: providing services to taxonomists for standard genome sequencing and annotation.</title>
        <authorList>
            <consortium name="The Broad Institute Genomics Platform"/>
            <consortium name="The Broad Institute Genome Sequencing Center for Infectious Disease"/>
            <person name="Wu L."/>
            <person name="Ma J."/>
        </authorList>
    </citation>
    <scope>NUCLEOTIDE SEQUENCE [LARGE SCALE GENOMIC DNA]</scope>
    <source>
        <strain evidence="3">IBRC-M 10987</strain>
    </source>
</reference>
<dbReference type="InterPro" id="IPR012851">
    <property type="entry name" value="Spore_coat_CotF-like"/>
</dbReference>
<proteinExistence type="predicted"/>
<keyword evidence="2" id="KW-0946">Virion</keyword>
<feature type="region of interest" description="Disordered" evidence="1">
    <location>
        <begin position="184"/>
        <end position="273"/>
    </location>
</feature>
<evidence type="ECO:0000313" key="2">
    <source>
        <dbReference type="EMBL" id="MFC4099550.1"/>
    </source>
</evidence>
<name>A0ABV8K2L9_9BACL</name>
<evidence type="ECO:0000313" key="3">
    <source>
        <dbReference type="Proteomes" id="UP001595715"/>
    </source>
</evidence>
<accession>A0ABV8K2L9</accession>
<protein>
    <submittedName>
        <fullName evidence="2">Spore coat protein</fullName>
    </submittedName>
</protein>
<feature type="compositionally biased region" description="Low complexity" evidence="1">
    <location>
        <begin position="208"/>
        <end position="229"/>
    </location>
</feature>
<feature type="region of interest" description="Disordered" evidence="1">
    <location>
        <begin position="111"/>
        <end position="148"/>
    </location>
</feature>
<evidence type="ECO:0000256" key="1">
    <source>
        <dbReference type="SAM" id="MobiDB-lite"/>
    </source>
</evidence>
<feature type="compositionally biased region" description="Polar residues" evidence="1">
    <location>
        <begin position="184"/>
        <end position="207"/>
    </location>
</feature>
<dbReference type="RefSeq" id="WP_377718244.1">
    <property type="nucleotide sequence ID" value="NZ_JBHSAM010000020.1"/>
</dbReference>
<comment type="caution">
    <text evidence="2">The sequence shown here is derived from an EMBL/GenBank/DDBJ whole genome shotgun (WGS) entry which is preliminary data.</text>
</comment>
<dbReference type="Proteomes" id="UP001595715">
    <property type="component" value="Unassembled WGS sequence"/>
</dbReference>
<dbReference type="Pfam" id="PF07875">
    <property type="entry name" value="Coat_F"/>
    <property type="match status" value="1"/>
</dbReference>
<dbReference type="EMBL" id="JBHSAM010000020">
    <property type="protein sequence ID" value="MFC4099550.1"/>
    <property type="molecule type" value="Genomic_DNA"/>
</dbReference>
<gene>
    <name evidence="2" type="ORF">ACFOZ8_07770</name>
</gene>
<keyword evidence="3" id="KW-1185">Reference proteome</keyword>
<feature type="compositionally biased region" description="Low complexity" evidence="1">
    <location>
        <begin position="236"/>
        <end position="255"/>
    </location>
</feature>
<feature type="compositionally biased region" description="Polar residues" evidence="1">
    <location>
        <begin position="260"/>
        <end position="273"/>
    </location>
</feature>
<sequence>MFQQSNGQNQSHTHLLAEEDLAYTVLADLKRVSGEYATAVTESNSPDIRQVFTSLLNSTLRLQGELYRAMQQNNLYDTPTSALRQEVDKQLQKQQQSQQKAAQLLQKVGLQPQSQGQFQPQQAANSRQQFQQPQQAQPVNAQAQQFQQTQMPVAAGAFAQQETQRQQFQPNQFPIGASAFQVSEQQSASQYQPVHQSITYGQQSHNPQSGMSQQQYQQARQNQHSQQFQPSLQNQAFRSSAPSSAQQSRAGSGFAPLQPIHQTPGGNQPNYFS</sequence>
<keyword evidence="2" id="KW-0167">Capsid protein</keyword>